<dbReference type="Gene3D" id="2.40.10.220">
    <property type="entry name" value="predicted glycosyltransferase like domains"/>
    <property type="match status" value="1"/>
</dbReference>
<comment type="caution">
    <text evidence="2">The sequence shown here is derived from an EMBL/GenBank/DDBJ whole genome shotgun (WGS) entry which is preliminary data.</text>
</comment>
<dbReference type="EMBL" id="QAYG01000004">
    <property type="protein sequence ID" value="PTW60464.1"/>
    <property type="molecule type" value="Genomic_DNA"/>
</dbReference>
<sequence length="104" mass="11943">MDYSDRRKSHRRRMLQGGKIVYGRSALLIDCMIRDLSEEGARLKVASARDVPDNIRLFNSGDNTVIDAEVVWRSPREVGIRFNGKVSPISESDDPKIRNLRFHD</sequence>
<dbReference type="Proteomes" id="UP000244081">
    <property type="component" value="Unassembled WGS sequence"/>
</dbReference>
<dbReference type="OrthoDB" id="7210926at2"/>
<evidence type="ECO:0000313" key="3">
    <source>
        <dbReference type="Proteomes" id="UP000244081"/>
    </source>
</evidence>
<dbReference type="RefSeq" id="WP_107990077.1">
    <property type="nucleotide sequence ID" value="NZ_QAYG01000004.1"/>
</dbReference>
<dbReference type="Pfam" id="PF07238">
    <property type="entry name" value="PilZ"/>
    <property type="match status" value="1"/>
</dbReference>
<reference evidence="2 3" key="1">
    <citation type="submission" date="2018-04" db="EMBL/GenBank/DDBJ databases">
        <title>Genomic Encyclopedia of Archaeal and Bacterial Type Strains, Phase II (KMG-II): from individual species to whole genera.</title>
        <authorList>
            <person name="Goeker M."/>
        </authorList>
    </citation>
    <scope>NUCLEOTIDE SEQUENCE [LARGE SCALE GENOMIC DNA]</scope>
    <source>
        <strain evidence="2 3">DSM 23382</strain>
    </source>
</reference>
<accession>A0A2T5V9Q5</accession>
<dbReference type="SUPFAM" id="SSF141371">
    <property type="entry name" value="PilZ domain-like"/>
    <property type="match status" value="1"/>
</dbReference>
<gene>
    <name evidence="2" type="ORF">C8N35_10487</name>
</gene>
<keyword evidence="3" id="KW-1185">Reference proteome</keyword>
<dbReference type="AlphaFoldDB" id="A0A2T5V9Q5"/>
<organism evidence="2 3">
    <name type="scientific">Breoghania corrubedonensis</name>
    <dbReference type="NCBI Taxonomy" id="665038"/>
    <lineage>
        <taxon>Bacteria</taxon>
        <taxon>Pseudomonadati</taxon>
        <taxon>Pseudomonadota</taxon>
        <taxon>Alphaproteobacteria</taxon>
        <taxon>Hyphomicrobiales</taxon>
        <taxon>Stappiaceae</taxon>
        <taxon>Breoghania</taxon>
    </lineage>
</organism>
<dbReference type="InterPro" id="IPR009875">
    <property type="entry name" value="PilZ_domain"/>
</dbReference>
<feature type="domain" description="PilZ" evidence="1">
    <location>
        <begin position="5"/>
        <end position="84"/>
    </location>
</feature>
<name>A0A2T5V9Q5_9HYPH</name>
<proteinExistence type="predicted"/>
<protein>
    <submittedName>
        <fullName evidence="2">PilZ domain-containing protein</fullName>
    </submittedName>
</protein>
<evidence type="ECO:0000259" key="1">
    <source>
        <dbReference type="Pfam" id="PF07238"/>
    </source>
</evidence>
<dbReference type="GO" id="GO:0035438">
    <property type="term" value="F:cyclic-di-GMP binding"/>
    <property type="evidence" value="ECO:0007669"/>
    <property type="project" value="InterPro"/>
</dbReference>
<evidence type="ECO:0000313" key="2">
    <source>
        <dbReference type="EMBL" id="PTW60464.1"/>
    </source>
</evidence>